<dbReference type="GO" id="GO:0046872">
    <property type="term" value="F:metal ion binding"/>
    <property type="evidence" value="ECO:0007669"/>
    <property type="project" value="UniProtKB-UniRule"/>
</dbReference>
<organism evidence="13 14">
    <name type="scientific">Candidatus Lachnoclostridium stercoravium</name>
    <dbReference type="NCBI Taxonomy" id="2838633"/>
    <lineage>
        <taxon>Bacteria</taxon>
        <taxon>Bacillati</taxon>
        <taxon>Bacillota</taxon>
        <taxon>Clostridia</taxon>
        <taxon>Lachnospirales</taxon>
        <taxon>Lachnospiraceae</taxon>
    </lineage>
</organism>
<comment type="subcellular location">
    <subcellularLocation>
        <location evidence="12">Cell inner membrane</location>
        <topology evidence="12">Lipid-anchor</topology>
        <orientation evidence="12">Periplasmic side</orientation>
    </subcellularLocation>
</comment>
<gene>
    <name evidence="13" type="ORF">IAA07_02005</name>
</gene>
<evidence type="ECO:0000256" key="7">
    <source>
        <dbReference type="ARBA" id="ARBA00022842"/>
    </source>
</evidence>
<dbReference type="Gene3D" id="3.10.520.10">
    <property type="entry name" value="ApbE-like domains"/>
    <property type="match status" value="1"/>
</dbReference>
<dbReference type="Proteomes" id="UP000823900">
    <property type="component" value="Unassembled WGS sequence"/>
</dbReference>
<dbReference type="Pfam" id="PF02424">
    <property type="entry name" value="ApbE"/>
    <property type="match status" value="1"/>
</dbReference>
<sequence length="333" mass="36508">MKKQRWKLIGAALLLAGALAGCAPQIEPVSQSNFLLDTVVTVTLYDSDDRDILEGCMDLCAEYDGLFSRTKETSEIYKINHREPGTKEMELSPDTRELIEKGLYYSQLSGGAFDITIEPLSSQWDFKAEEPELPDPKVLEENAKKVDYRNIRLEGDKIVFLSDETRLDLGAIAKGFIADKLKEYLVEQGIQSAVINLGGNVLCVGSKPDGKPFRVGLQAPFEDANVAAAIMEITDSSMVVSGVYERHFEKDGVNYHHILDPKTGWPYQNGLAAVAIFSPESVDGDGLSTTCFSLGVEKGLELIGSLDGIYAVFQMEDGEMIYSEGAEALLADD</sequence>
<reference evidence="13" key="1">
    <citation type="journal article" date="2021" name="PeerJ">
        <title>Extensive microbial diversity within the chicken gut microbiome revealed by metagenomics and culture.</title>
        <authorList>
            <person name="Gilroy R."/>
            <person name="Ravi A."/>
            <person name="Getino M."/>
            <person name="Pursley I."/>
            <person name="Horton D.L."/>
            <person name="Alikhan N.F."/>
            <person name="Baker D."/>
            <person name="Gharbi K."/>
            <person name="Hall N."/>
            <person name="Watson M."/>
            <person name="Adriaenssens E.M."/>
            <person name="Foster-Nyarko E."/>
            <person name="Jarju S."/>
            <person name="Secka A."/>
            <person name="Antonio M."/>
            <person name="Oren A."/>
            <person name="Chaudhuri R.R."/>
            <person name="La Ragione R."/>
            <person name="Hildebrand F."/>
            <person name="Pallen M.J."/>
        </authorList>
    </citation>
    <scope>NUCLEOTIDE SEQUENCE</scope>
    <source>
        <strain evidence="13">CHK178-16964</strain>
    </source>
</reference>
<dbReference type="AlphaFoldDB" id="A0A9D2HGZ7"/>
<evidence type="ECO:0000256" key="8">
    <source>
        <dbReference type="ARBA" id="ARBA00031306"/>
    </source>
</evidence>
<feature type="signal peptide" evidence="12">
    <location>
        <begin position="1"/>
        <end position="23"/>
    </location>
</feature>
<keyword evidence="3 10" id="KW-0285">Flavoprotein</keyword>
<protein>
    <recommendedName>
        <fullName evidence="2 10">FAD:protein FMN transferase</fullName>
        <ecNumber evidence="1 10">2.7.1.180</ecNumber>
    </recommendedName>
    <alternativeName>
        <fullName evidence="8 10">Flavin transferase</fullName>
    </alternativeName>
</protein>
<evidence type="ECO:0000313" key="14">
    <source>
        <dbReference type="Proteomes" id="UP000823900"/>
    </source>
</evidence>
<proteinExistence type="inferred from homology"/>
<comment type="function">
    <text evidence="12">Flavin transferase that catalyzes the transfer of the FMN moiety of FAD and its covalent binding to the hydroxyl group of a threonine residue in a target flavoprotein.</text>
</comment>
<evidence type="ECO:0000256" key="2">
    <source>
        <dbReference type="ARBA" id="ARBA00016337"/>
    </source>
</evidence>
<keyword evidence="12" id="KW-0732">Signal</keyword>
<dbReference type="InterPro" id="IPR003374">
    <property type="entry name" value="ApbE-like_sf"/>
</dbReference>
<dbReference type="PROSITE" id="PS51257">
    <property type="entry name" value="PROKAR_LIPOPROTEIN"/>
    <property type="match status" value="1"/>
</dbReference>
<feature type="chain" id="PRO_5039743101" description="FAD:protein FMN transferase" evidence="12">
    <location>
        <begin position="24"/>
        <end position="333"/>
    </location>
</feature>
<keyword evidence="6 10" id="KW-0274">FAD</keyword>
<evidence type="ECO:0000256" key="9">
    <source>
        <dbReference type="ARBA" id="ARBA00048540"/>
    </source>
</evidence>
<dbReference type="GO" id="GO:0016740">
    <property type="term" value="F:transferase activity"/>
    <property type="evidence" value="ECO:0007669"/>
    <property type="project" value="UniProtKB-UniRule"/>
</dbReference>
<keyword evidence="4 10" id="KW-0808">Transferase</keyword>
<dbReference type="PIRSF" id="PIRSF006268">
    <property type="entry name" value="ApbE"/>
    <property type="match status" value="1"/>
</dbReference>
<comment type="catalytic activity">
    <reaction evidence="9 10 12">
        <text>L-threonyl-[protein] + FAD = FMN-L-threonyl-[protein] + AMP + H(+)</text>
        <dbReference type="Rhea" id="RHEA:36847"/>
        <dbReference type="Rhea" id="RHEA-COMP:11060"/>
        <dbReference type="Rhea" id="RHEA-COMP:11061"/>
        <dbReference type="ChEBI" id="CHEBI:15378"/>
        <dbReference type="ChEBI" id="CHEBI:30013"/>
        <dbReference type="ChEBI" id="CHEBI:57692"/>
        <dbReference type="ChEBI" id="CHEBI:74257"/>
        <dbReference type="ChEBI" id="CHEBI:456215"/>
        <dbReference type="EC" id="2.7.1.180"/>
    </reaction>
</comment>
<comment type="similarity">
    <text evidence="10 12">Belongs to the ApbE family.</text>
</comment>
<evidence type="ECO:0000256" key="11">
    <source>
        <dbReference type="PIRSR" id="PIRSR006268-2"/>
    </source>
</evidence>
<comment type="caution">
    <text evidence="13">The sequence shown here is derived from an EMBL/GenBank/DDBJ whole genome shotgun (WGS) entry which is preliminary data.</text>
</comment>
<evidence type="ECO:0000256" key="1">
    <source>
        <dbReference type="ARBA" id="ARBA00011955"/>
    </source>
</evidence>
<evidence type="ECO:0000256" key="6">
    <source>
        <dbReference type="ARBA" id="ARBA00022827"/>
    </source>
</evidence>
<keyword evidence="7 10" id="KW-0460">Magnesium</keyword>
<accession>A0A9D2HGZ7</accession>
<dbReference type="SUPFAM" id="SSF143631">
    <property type="entry name" value="ApbE-like"/>
    <property type="match status" value="1"/>
</dbReference>
<dbReference type="EMBL" id="DWZA01000020">
    <property type="protein sequence ID" value="HJA70339.1"/>
    <property type="molecule type" value="Genomic_DNA"/>
</dbReference>
<keyword evidence="12" id="KW-0997">Cell inner membrane</keyword>
<evidence type="ECO:0000313" key="13">
    <source>
        <dbReference type="EMBL" id="HJA70339.1"/>
    </source>
</evidence>
<dbReference type="PANTHER" id="PTHR30040">
    <property type="entry name" value="THIAMINE BIOSYNTHESIS LIPOPROTEIN APBE"/>
    <property type="match status" value="1"/>
</dbReference>
<keyword evidence="12" id="KW-1003">Cell membrane</keyword>
<feature type="binding site" evidence="11">
    <location>
        <position position="171"/>
    </location>
    <ligand>
        <name>Mg(2+)</name>
        <dbReference type="ChEBI" id="CHEBI:18420"/>
    </ligand>
</feature>
<dbReference type="InterPro" id="IPR024932">
    <property type="entry name" value="ApbE"/>
</dbReference>
<keyword evidence="5 10" id="KW-0479">Metal-binding</keyword>
<dbReference type="GO" id="GO:0005886">
    <property type="term" value="C:plasma membrane"/>
    <property type="evidence" value="ECO:0007669"/>
    <property type="project" value="UniProtKB-SubCell"/>
</dbReference>
<evidence type="ECO:0000256" key="3">
    <source>
        <dbReference type="ARBA" id="ARBA00022630"/>
    </source>
</evidence>
<evidence type="ECO:0000256" key="10">
    <source>
        <dbReference type="PIRNR" id="PIRNR006268"/>
    </source>
</evidence>
<name>A0A9D2HGZ7_9FIRM</name>
<dbReference type="PANTHER" id="PTHR30040:SF2">
    <property type="entry name" value="FAD:PROTEIN FMN TRANSFERASE"/>
    <property type="match status" value="1"/>
</dbReference>
<keyword evidence="12" id="KW-0449">Lipoprotein</keyword>
<reference evidence="13" key="2">
    <citation type="submission" date="2021-04" db="EMBL/GenBank/DDBJ databases">
        <authorList>
            <person name="Gilroy R."/>
        </authorList>
    </citation>
    <scope>NUCLEOTIDE SEQUENCE</scope>
    <source>
        <strain evidence="13">CHK178-16964</strain>
    </source>
</reference>
<evidence type="ECO:0000256" key="12">
    <source>
        <dbReference type="RuleBase" id="RU363002"/>
    </source>
</evidence>
<keyword evidence="12" id="KW-0472">Membrane</keyword>
<dbReference type="EC" id="2.7.1.180" evidence="1 10"/>
<feature type="binding site" evidence="11">
    <location>
        <position position="285"/>
    </location>
    <ligand>
        <name>Mg(2+)</name>
        <dbReference type="ChEBI" id="CHEBI:18420"/>
    </ligand>
</feature>
<evidence type="ECO:0000256" key="5">
    <source>
        <dbReference type="ARBA" id="ARBA00022723"/>
    </source>
</evidence>
<feature type="binding site" evidence="11">
    <location>
        <position position="289"/>
    </location>
    <ligand>
        <name>Mg(2+)</name>
        <dbReference type="ChEBI" id="CHEBI:18420"/>
    </ligand>
</feature>
<comment type="cofactor">
    <cofactor evidence="11">
        <name>Mg(2+)</name>
        <dbReference type="ChEBI" id="CHEBI:18420"/>
    </cofactor>
    <cofactor evidence="11">
        <name>Mn(2+)</name>
        <dbReference type="ChEBI" id="CHEBI:29035"/>
    </cofactor>
    <text evidence="11">Magnesium. Can also use manganese.</text>
</comment>
<evidence type="ECO:0000256" key="4">
    <source>
        <dbReference type="ARBA" id="ARBA00022679"/>
    </source>
</evidence>